<dbReference type="SUPFAM" id="SSF82171">
    <property type="entry name" value="DPP6 N-terminal domain-like"/>
    <property type="match status" value="1"/>
</dbReference>
<protein>
    <recommendedName>
        <fullName evidence="3">TolB-like 6-blade propeller-like</fullName>
    </recommendedName>
</protein>
<proteinExistence type="predicted"/>
<dbReference type="STRING" id="686796.SAMN04488104_1004125"/>
<dbReference type="Pfam" id="PF13970">
    <property type="entry name" value="DUF4221"/>
    <property type="match status" value="1"/>
</dbReference>
<dbReference type="EMBL" id="FNAC01000004">
    <property type="protein sequence ID" value="SDC72336.1"/>
    <property type="molecule type" value="Genomic_DNA"/>
</dbReference>
<name>A0A1G6NYI6_9BACT</name>
<dbReference type="PROSITE" id="PS51257">
    <property type="entry name" value="PROKAR_LIPOPROTEIN"/>
    <property type="match status" value="1"/>
</dbReference>
<reference evidence="2" key="1">
    <citation type="submission" date="2016-10" db="EMBL/GenBank/DDBJ databases">
        <authorList>
            <person name="Varghese N."/>
            <person name="Submissions S."/>
        </authorList>
    </citation>
    <scope>NUCLEOTIDE SEQUENCE [LARGE SCALE GENOMIC DNA]</scope>
    <source>
        <strain evidence="2">DSM 23095</strain>
    </source>
</reference>
<keyword evidence="2" id="KW-1185">Reference proteome</keyword>
<evidence type="ECO:0000313" key="1">
    <source>
        <dbReference type="EMBL" id="SDC72336.1"/>
    </source>
</evidence>
<dbReference type="InterPro" id="IPR025316">
    <property type="entry name" value="DUF4221"/>
</dbReference>
<organism evidence="1 2">
    <name type="scientific">Algoriphagus faecimaris</name>
    <dbReference type="NCBI Taxonomy" id="686796"/>
    <lineage>
        <taxon>Bacteria</taxon>
        <taxon>Pseudomonadati</taxon>
        <taxon>Bacteroidota</taxon>
        <taxon>Cytophagia</taxon>
        <taxon>Cytophagales</taxon>
        <taxon>Cyclobacteriaceae</taxon>
        <taxon>Algoriphagus</taxon>
    </lineage>
</organism>
<accession>A0A1G6NYI6</accession>
<gene>
    <name evidence="1" type="ORF">SAMN04488104_1004125</name>
</gene>
<sequence length="380" mass="44118">MKNAIFSLTFLIFFSCTESNQKGGSANILSDFSLSIDSLVIDSGEEIFVPDMVYPQTPSADGKRIFSFYETDFEIFEFSLEEMKLLKRHPFEREGPNGIKGWVSYLQALPGDELMLFDQVTPNIFSLDGQKLKTYDLDFAELIDFQAEDQFMVPNYLHITPEKSHFLSLPMEFGKPVEGLAVIDIENKSGKVHKLPAFDLTSEYQVVFRQGNSASFFGDAIRLQWLNGQFILFSGSIADSYTYDYKSDSLKLMTFSHQLVENKKTGDFPNEVDSRERQQEVVNQIRKQITFDRFYWDESRNLYFRFGTKNYQVSPDGSERKADCYLFAYDENLQLIGEKLIPELKKIPYEGYFYKGEFYSYWPIGDQGGFVRFRFDLETE</sequence>
<dbReference type="OrthoDB" id="833511at2"/>
<evidence type="ECO:0000313" key="2">
    <source>
        <dbReference type="Proteomes" id="UP000199060"/>
    </source>
</evidence>
<dbReference type="RefSeq" id="WP_087937856.1">
    <property type="nucleotide sequence ID" value="NZ_FNAC01000004.1"/>
</dbReference>
<dbReference type="AlphaFoldDB" id="A0A1G6NYI6"/>
<dbReference type="Proteomes" id="UP000199060">
    <property type="component" value="Unassembled WGS sequence"/>
</dbReference>
<evidence type="ECO:0008006" key="3">
    <source>
        <dbReference type="Google" id="ProtNLM"/>
    </source>
</evidence>